<comment type="subcellular location">
    <subcellularLocation>
        <location evidence="1">Nucleus</location>
        <location evidence="1">Nucleolus</location>
    </subcellularLocation>
</comment>
<feature type="compositionally biased region" description="Basic and acidic residues" evidence="5">
    <location>
        <begin position="95"/>
        <end position="111"/>
    </location>
</feature>
<organism evidence="8 9">
    <name type="scientific">Exocentrus adspersus</name>
    <dbReference type="NCBI Taxonomy" id="1586481"/>
    <lineage>
        <taxon>Eukaryota</taxon>
        <taxon>Metazoa</taxon>
        <taxon>Ecdysozoa</taxon>
        <taxon>Arthropoda</taxon>
        <taxon>Hexapoda</taxon>
        <taxon>Insecta</taxon>
        <taxon>Pterygota</taxon>
        <taxon>Neoptera</taxon>
        <taxon>Endopterygota</taxon>
        <taxon>Coleoptera</taxon>
        <taxon>Polyphaga</taxon>
        <taxon>Cucujiformia</taxon>
        <taxon>Chrysomeloidea</taxon>
        <taxon>Cerambycidae</taxon>
        <taxon>Lamiinae</taxon>
        <taxon>Acanthocinini</taxon>
        <taxon>Exocentrus</taxon>
    </lineage>
</organism>
<evidence type="ECO:0000259" key="7">
    <source>
        <dbReference type="Pfam" id="PF25121"/>
    </source>
</evidence>
<evidence type="ECO:0000256" key="4">
    <source>
        <dbReference type="ARBA" id="ARBA00023242"/>
    </source>
</evidence>
<feature type="region of interest" description="Disordered" evidence="5">
    <location>
        <begin position="66"/>
        <end position="111"/>
    </location>
</feature>
<feature type="domain" description="ESF1 RRM" evidence="7">
    <location>
        <begin position="175"/>
        <end position="321"/>
    </location>
</feature>
<keyword evidence="4" id="KW-0539">Nucleus</keyword>
<dbReference type="AlphaFoldDB" id="A0AAV8W804"/>
<accession>A0AAV8W804</accession>
<dbReference type="PANTHER" id="PTHR12202:SF0">
    <property type="entry name" value="ESF1 HOMOLOG"/>
    <property type="match status" value="1"/>
</dbReference>
<evidence type="ECO:0000256" key="3">
    <source>
        <dbReference type="ARBA" id="ARBA00023054"/>
    </source>
</evidence>
<reference evidence="8 9" key="1">
    <citation type="journal article" date="2023" name="Insect Mol. Biol.">
        <title>Genome sequencing provides insights into the evolution of gene families encoding plant cell wall-degrading enzymes in longhorned beetles.</title>
        <authorList>
            <person name="Shin N.R."/>
            <person name="Okamura Y."/>
            <person name="Kirsch R."/>
            <person name="Pauchet Y."/>
        </authorList>
    </citation>
    <scope>NUCLEOTIDE SEQUENCE [LARGE SCALE GENOMIC DNA]</scope>
    <source>
        <strain evidence="8">EAD_L_NR</strain>
    </source>
</reference>
<evidence type="ECO:0008006" key="10">
    <source>
        <dbReference type="Google" id="ProtNLM"/>
    </source>
</evidence>
<name>A0AAV8W804_9CUCU</name>
<feature type="compositionally biased region" description="Acidic residues" evidence="5">
    <location>
        <begin position="140"/>
        <end position="152"/>
    </location>
</feature>
<evidence type="ECO:0000259" key="6">
    <source>
        <dbReference type="Pfam" id="PF08159"/>
    </source>
</evidence>
<evidence type="ECO:0000256" key="5">
    <source>
        <dbReference type="SAM" id="MobiDB-lite"/>
    </source>
</evidence>
<dbReference type="Proteomes" id="UP001159042">
    <property type="component" value="Unassembled WGS sequence"/>
</dbReference>
<dbReference type="InterPro" id="IPR039754">
    <property type="entry name" value="Esf1"/>
</dbReference>
<dbReference type="PANTHER" id="PTHR12202">
    <property type="entry name" value="ESF1 HOMOLOG"/>
    <property type="match status" value="1"/>
</dbReference>
<evidence type="ECO:0000256" key="1">
    <source>
        <dbReference type="ARBA" id="ARBA00004604"/>
    </source>
</evidence>
<dbReference type="InterPro" id="IPR012580">
    <property type="entry name" value="NUC153"/>
</dbReference>
<feature type="compositionally biased region" description="Basic and acidic residues" evidence="5">
    <location>
        <begin position="510"/>
        <end position="521"/>
    </location>
</feature>
<feature type="compositionally biased region" description="Acidic residues" evidence="5">
    <location>
        <begin position="487"/>
        <end position="499"/>
    </location>
</feature>
<feature type="compositionally biased region" description="Basic and acidic residues" evidence="5">
    <location>
        <begin position="540"/>
        <end position="553"/>
    </location>
</feature>
<feature type="compositionally biased region" description="Basic and acidic residues" evidence="5">
    <location>
        <begin position="562"/>
        <end position="573"/>
    </location>
</feature>
<dbReference type="InterPro" id="IPR056750">
    <property type="entry name" value="RRM_ESF1"/>
</dbReference>
<comment type="caution">
    <text evidence="8">The sequence shown here is derived from an EMBL/GenBank/DDBJ whole genome shotgun (WGS) entry which is preliminary data.</text>
</comment>
<feature type="region of interest" description="Disordered" evidence="5">
    <location>
        <begin position="540"/>
        <end position="574"/>
    </location>
</feature>
<feature type="compositionally biased region" description="Basic and acidic residues" evidence="5">
    <location>
        <begin position="445"/>
        <end position="466"/>
    </location>
</feature>
<dbReference type="GO" id="GO:0006364">
    <property type="term" value="P:rRNA processing"/>
    <property type="evidence" value="ECO:0007669"/>
    <property type="project" value="InterPro"/>
</dbReference>
<feature type="region of interest" description="Disordered" evidence="5">
    <location>
        <begin position="445"/>
        <end position="521"/>
    </location>
</feature>
<comment type="similarity">
    <text evidence="2">Belongs to the ESF1 family.</text>
</comment>
<feature type="compositionally biased region" description="Acidic residues" evidence="5">
    <location>
        <begin position="387"/>
        <end position="398"/>
    </location>
</feature>
<feature type="region of interest" description="Disordered" evidence="5">
    <location>
        <begin position="381"/>
        <end position="408"/>
    </location>
</feature>
<dbReference type="Pfam" id="PF25121">
    <property type="entry name" value="RRM_ESF1"/>
    <property type="match status" value="1"/>
</dbReference>
<dbReference type="Pfam" id="PF08159">
    <property type="entry name" value="NUC153"/>
    <property type="match status" value="1"/>
</dbReference>
<dbReference type="GO" id="GO:0003723">
    <property type="term" value="F:RNA binding"/>
    <property type="evidence" value="ECO:0007669"/>
    <property type="project" value="TreeGrafter"/>
</dbReference>
<sequence>MEDKRFIHILNDPKYRKIPKKQRKVKIDQRFQSMFKDKQFKVEYKIDKRGRPVNFTSTKDLKEYYDISSGEESAHSDPESESNEEAGAGKYVKLPKPENETELEKQDNSDKIVSEALKKKLRNLNVDYARGESALHSESSSDDEESDEEPADIDEEIDHKWGELDADAEQTEEATHRLAACNMDWDRIRAVDLLVLFNSFLPPGGVTKSVAIYPSEFGKKRMAEEEIKGPIELVEAKTEESSKNNDLENEEGSSYHMEKLRQYQLNRLKYYYAVITFDSSSSANKIYTDCDGMEYESSATKIDLRFVPDDMTFDDEPKEVCDKLPETNKYQPRFFTTTALQQAKVDLTWDETNPERLEITEKLRNGKVDGISDADLHNYLASSSGEEGTDSSEDEVDQNDNGGTSIDKYKSLLQDIEEKEKKRNKKDVEMEISWGIDLKEKTEKLIKDKKAESEGRTPFEQYLEKRKERRKEKREERKKKIVKDNSDVSESDIPSDVDMSDPYFAEEFNNPERELRMMSDEQKQAELELLLTNEDDGKKHFSLKKIQEQESKSKNKKKAKGKKSDDADEKPDNFEINVDDQRFAALFTSHHFNIDPTDPHYKKTKGMEVIINEKLKRRKGDSANEGDLGTKKRKVDGLKDAELNLLVKSVKAKVAAFNGK</sequence>
<proteinExistence type="inferred from homology"/>
<feature type="region of interest" description="Disordered" evidence="5">
    <location>
        <begin position="130"/>
        <end position="152"/>
    </location>
</feature>
<dbReference type="EMBL" id="JANEYG010000006">
    <property type="protein sequence ID" value="KAJ8922515.1"/>
    <property type="molecule type" value="Genomic_DNA"/>
</dbReference>
<gene>
    <name evidence="8" type="ORF">NQ315_007545</name>
</gene>
<feature type="domain" description="NUC153" evidence="6">
    <location>
        <begin position="580"/>
        <end position="608"/>
    </location>
</feature>
<keyword evidence="3" id="KW-0175">Coiled coil</keyword>
<dbReference type="GO" id="GO:0005730">
    <property type="term" value="C:nucleolus"/>
    <property type="evidence" value="ECO:0007669"/>
    <property type="project" value="UniProtKB-SubCell"/>
</dbReference>
<protein>
    <recommendedName>
        <fullName evidence="10">ESF1-like protein</fullName>
    </recommendedName>
</protein>
<keyword evidence="9" id="KW-1185">Reference proteome</keyword>
<evidence type="ECO:0000256" key="2">
    <source>
        <dbReference type="ARBA" id="ARBA00009087"/>
    </source>
</evidence>
<feature type="compositionally biased region" description="Basic residues" evidence="5">
    <location>
        <begin position="467"/>
        <end position="481"/>
    </location>
</feature>
<evidence type="ECO:0000313" key="8">
    <source>
        <dbReference type="EMBL" id="KAJ8922515.1"/>
    </source>
</evidence>
<evidence type="ECO:0000313" key="9">
    <source>
        <dbReference type="Proteomes" id="UP001159042"/>
    </source>
</evidence>